<evidence type="ECO:0000313" key="3">
    <source>
        <dbReference type="EMBL" id="KAL3857702.1"/>
    </source>
</evidence>
<gene>
    <name evidence="2" type="ORF">ACJMK2_012333</name>
    <name evidence="3" type="ORF">ACJMK2_012344</name>
</gene>
<evidence type="ECO:0000313" key="2">
    <source>
        <dbReference type="EMBL" id="KAL3857691.1"/>
    </source>
</evidence>
<dbReference type="AlphaFoldDB" id="A0ABD3V7V8"/>
<keyword evidence="4" id="KW-1185">Reference proteome</keyword>
<comment type="caution">
    <text evidence="2">The sequence shown here is derived from an EMBL/GenBank/DDBJ whole genome shotgun (WGS) entry which is preliminary data.</text>
</comment>
<feature type="compositionally biased region" description="Polar residues" evidence="1">
    <location>
        <begin position="59"/>
        <end position="69"/>
    </location>
</feature>
<reference evidence="2 4" key="1">
    <citation type="submission" date="2024-11" db="EMBL/GenBank/DDBJ databases">
        <title>Chromosome-level genome assembly of the freshwater bivalve Anodonta woodiana.</title>
        <authorList>
            <person name="Chen X."/>
        </authorList>
    </citation>
    <scope>NUCLEOTIDE SEQUENCE [LARGE SCALE GENOMIC DNA]</scope>
    <source>
        <strain evidence="2">MN2024</strain>
        <tissue evidence="2">Gills</tissue>
    </source>
</reference>
<organism evidence="2 4">
    <name type="scientific">Sinanodonta woodiana</name>
    <name type="common">Chinese pond mussel</name>
    <name type="synonym">Anodonta woodiana</name>
    <dbReference type="NCBI Taxonomy" id="1069815"/>
    <lineage>
        <taxon>Eukaryota</taxon>
        <taxon>Metazoa</taxon>
        <taxon>Spiralia</taxon>
        <taxon>Lophotrochozoa</taxon>
        <taxon>Mollusca</taxon>
        <taxon>Bivalvia</taxon>
        <taxon>Autobranchia</taxon>
        <taxon>Heteroconchia</taxon>
        <taxon>Palaeoheterodonta</taxon>
        <taxon>Unionida</taxon>
        <taxon>Unionoidea</taxon>
        <taxon>Unionidae</taxon>
        <taxon>Unioninae</taxon>
        <taxon>Sinanodonta</taxon>
    </lineage>
</organism>
<dbReference type="EMBL" id="JBJQND010000013">
    <property type="protein sequence ID" value="KAL3857702.1"/>
    <property type="molecule type" value="Genomic_DNA"/>
</dbReference>
<feature type="region of interest" description="Disordered" evidence="1">
    <location>
        <begin position="59"/>
        <end position="78"/>
    </location>
</feature>
<accession>A0ABD3V7V8</accession>
<evidence type="ECO:0000313" key="4">
    <source>
        <dbReference type="Proteomes" id="UP001634394"/>
    </source>
</evidence>
<sequence>MTASIMIYKKHNKVNPNQCKGTWCGQCRIRLCKRCIKRKVLPQGTNDVAAAEKIQAANNQPTVTSTSLASEGDPERDINRTPEALNQVVDEFVGYEIQKIRALSAIKNDLVADELMARGATIGEIDEAVRKERKEGMATVDI</sequence>
<evidence type="ECO:0000256" key="1">
    <source>
        <dbReference type="SAM" id="MobiDB-lite"/>
    </source>
</evidence>
<dbReference type="Proteomes" id="UP001634394">
    <property type="component" value="Unassembled WGS sequence"/>
</dbReference>
<proteinExistence type="predicted"/>
<protein>
    <submittedName>
        <fullName evidence="2">Uncharacterized protein</fullName>
    </submittedName>
</protein>
<dbReference type="EMBL" id="JBJQND010000013">
    <property type="protein sequence ID" value="KAL3857691.1"/>
    <property type="molecule type" value="Genomic_DNA"/>
</dbReference>
<name>A0ABD3V7V8_SINWO</name>